<dbReference type="Proteomes" id="UP000324222">
    <property type="component" value="Unassembled WGS sequence"/>
</dbReference>
<organism evidence="1 2">
    <name type="scientific">Portunus trituberculatus</name>
    <name type="common">Swimming crab</name>
    <name type="synonym">Neptunus trituberculatus</name>
    <dbReference type="NCBI Taxonomy" id="210409"/>
    <lineage>
        <taxon>Eukaryota</taxon>
        <taxon>Metazoa</taxon>
        <taxon>Ecdysozoa</taxon>
        <taxon>Arthropoda</taxon>
        <taxon>Crustacea</taxon>
        <taxon>Multicrustacea</taxon>
        <taxon>Malacostraca</taxon>
        <taxon>Eumalacostraca</taxon>
        <taxon>Eucarida</taxon>
        <taxon>Decapoda</taxon>
        <taxon>Pleocyemata</taxon>
        <taxon>Brachyura</taxon>
        <taxon>Eubrachyura</taxon>
        <taxon>Portunoidea</taxon>
        <taxon>Portunidae</taxon>
        <taxon>Portuninae</taxon>
        <taxon>Portunus</taxon>
    </lineage>
</organism>
<sequence>MGRAMAQVVERYRGSRGDVTQVVVGRQLTPPLKLEADEEAVIDVEEIFSFRESGASLVRQPLGRWQADGPLALTYQPRLGPQDFHGNTVVTASFPYDPYFMIGDKCEKKSGPNTDQVEMQCVNQKPRVIGCETEARSRKDNSEEQL</sequence>
<accession>A0A5B7CJ56</accession>
<comment type="caution">
    <text evidence="1">The sequence shown here is derived from an EMBL/GenBank/DDBJ whole genome shotgun (WGS) entry which is preliminary data.</text>
</comment>
<dbReference type="AlphaFoldDB" id="A0A5B7CJ56"/>
<evidence type="ECO:0000313" key="2">
    <source>
        <dbReference type="Proteomes" id="UP000324222"/>
    </source>
</evidence>
<evidence type="ECO:0000313" key="1">
    <source>
        <dbReference type="EMBL" id="MPC09305.1"/>
    </source>
</evidence>
<reference evidence="1 2" key="1">
    <citation type="submission" date="2019-05" db="EMBL/GenBank/DDBJ databases">
        <title>Another draft genome of Portunus trituberculatus and its Hox gene families provides insights of decapod evolution.</title>
        <authorList>
            <person name="Jeong J.-H."/>
            <person name="Song I."/>
            <person name="Kim S."/>
            <person name="Choi T."/>
            <person name="Kim D."/>
            <person name="Ryu S."/>
            <person name="Kim W."/>
        </authorList>
    </citation>
    <scope>NUCLEOTIDE SEQUENCE [LARGE SCALE GENOMIC DNA]</scope>
    <source>
        <tissue evidence="1">Muscle</tissue>
    </source>
</reference>
<proteinExistence type="predicted"/>
<keyword evidence="2" id="KW-1185">Reference proteome</keyword>
<dbReference type="EMBL" id="VSRR010000063">
    <property type="protein sequence ID" value="MPC09305.1"/>
    <property type="molecule type" value="Genomic_DNA"/>
</dbReference>
<protein>
    <submittedName>
        <fullName evidence="1">Uncharacterized protein</fullName>
    </submittedName>
</protein>
<name>A0A5B7CJ56_PORTR</name>
<gene>
    <name evidence="1" type="ORF">E2C01_001913</name>
</gene>